<dbReference type="PANTHER" id="PTHR30603:SF60">
    <property type="entry name" value="RNA POLYMERASE SIGMA FACTOR RPOD"/>
    <property type="match status" value="1"/>
</dbReference>
<keyword evidence="3" id="KW-0731">Sigma factor</keyword>
<dbReference type="Pfam" id="PF04545">
    <property type="entry name" value="Sigma70_r4"/>
    <property type="match status" value="1"/>
</dbReference>
<feature type="domain" description="RNA polymerase sigma-70 region 4" evidence="9">
    <location>
        <begin position="272"/>
        <end position="322"/>
    </location>
</feature>
<comment type="similarity">
    <text evidence="1">Belongs to the sigma-70 factor family.</text>
</comment>
<proteinExistence type="inferred from homology"/>
<evidence type="ECO:0000256" key="2">
    <source>
        <dbReference type="ARBA" id="ARBA00023015"/>
    </source>
</evidence>
<gene>
    <name evidence="10" type="ORF">Gocc_1459</name>
</gene>
<evidence type="ECO:0000256" key="1">
    <source>
        <dbReference type="ARBA" id="ARBA00007788"/>
    </source>
</evidence>
<evidence type="ECO:0000256" key="5">
    <source>
        <dbReference type="ARBA" id="ARBA00023163"/>
    </source>
</evidence>
<feature type="domain" description="RNA polymerase sigma-70 region 3" evidence="7">
    <location>
        <begin position="182"/>
        <end position="257"/>
    </location>
</feature>
<evidence type="ECO:0000259" key="7">
    <source>
        <dbReference type="Pfam" id="PF04539"/>
    </source>
</evidence>
<evidence type="ECO:0000259" key="9">
    <source>
        <dbReference type="Pfam" id="PF04545"/>
    </source>
</evidence>
<dbReference type="Gene3D" id="1.10.10.10">
    <property type="entry name" value="Winged helix-like DNA-binding domain superfamily/Winged helix DNA-binding domain"/>
    <property type="match status" value="2"/>
</dbReference>
<dbReference type="Pfam" id="PF04542">
    <property type="entry name" value="Sigma70_r2"/>
    <property type="match status" value="1"/>
</dbReference>
<evidence type="ECO:0000259" key="8">
    <source>
        <dbReference type="Pfam" id="PF04542"/>
    </source>
</evidence>
<dbReference type="NCBIfam" id="TIGR02937">
    <property type="entry name" value="sigma70-ECF"/>
    <property type="match status" value="1"/>
</dbReference>
<keyword evidence="2" id="KW-0805">Transcription regulation</keyword>
<dbReference type="RefSeq" id="WP_147281213.1">
    <property type="nucleotide sequence ID" value="NZ_QQZY01000003.1"/>
</dbReference>
<dbReference type="InterPro" id="IPR007627">
    <property type="entry name" value="RNA_pol_sigma70_r2"/>
</dbReference>
<dbReference type="InterPro" id="IPR050239">
    <property type="entry name" value="Sigma-70_RNA_pol_init_factors"/>
</dbReference>
<dbReference type="EMBL" id="QQZY01000003">
    <property type="protein sequence ID" value="RDI74570.1"/>
    <property type="molecule type" value="Genomic_DNA"/>
</dbReference>
<evidence type="ECO:0000259" key="6">
    <source>
        <dbReference type="Pfam" id="PF00140"/>
    </source>
</evidence>
<dbReference type="AlphaFoldDB" id="A0A7M2YXW4"/>
<dbReference type="Pfam" id="PF00140">
    <property type="entry name" value="Sigma70_r1_2"/>
    <property type="match status" value="1"/>
</dbReference>
<dbReference type="InterPro" id="IPR036388">
    <property type="entry name" value="WH-like_DNA-bd_sf"/>
</dbReference>
<dbReference type="InterPro" id="IPR000943">
    <property type="entry name" value="RNA_pol_sigma70"/>
</dbReference>
<dbReference type="SUPFAM" id="SSF88659">
    <property type="entry name" value="Sigma3 and sigma4 domains of RNA polymerase sigma factors"/>
    <property type="match status" value="2"/>
</dbReference>
<reference evidence="10 11" key="1">
    <citation type="submission" date="2018-07" db="EMBL/GenBank/DDBJ databases">
        <title>High-quality-draft genome sequence of Gaiella occulta.</title>
        <authorList>
            <person name="Severino R."/>
            <person name="Froufe H.J.C."/>
            <person name="Rainey F.A."/>
            <person name="Barroso C."/>
            <person name="Albuquerque L."/>
            <person name="Lobo-Da-Cunha A."/>
            <person name="Da Costa M.S."/>
            <person name="Egas C."/>
        </authorList>
    </citation>
    <scope>NUCLEOTIDE SEQUENCE [LARGE SCALE GENOMIC DNA]</scope>
    <source>
        <strain evidence="10 11">F2-233</strain>
    </source>
</reference>
<evidence type="ECO:0000256" key="4">
    <source>
        <dbReference type="ARBA" id="ARBA00023125"/>
    </source>
</evidence>
<dbReference type="GO" id="GO:0003677">
    <property type="term" value="F:DNA binding"/>
    <property type="evidence" value="ECO:0007669"/>
    <property type="project" value="UniProtKB-KW"/>
</dbReference>
<dbReference type="PRINTS" id="PR00046">
    <property type="entry name" value="SIGMA70FCT"/>
</dbReference>
<dbReference type="SUPFAM" id="SSF88946">
    <property type="entry name" value="Sigma2 domain of RNA polymerase sigma factors"/>
    <property type="match status" value="1"/>
</dbReference>
<dbReference type="InterPro" id="IPR013324">
    <property type="entry name" value="RNA_pol_sigma_r3/r4-like"/>
</dbReference>
<dbReference type="InterPro" id="IPR013325">
    <property type="entry name" value="RNA_pol_sigma_r2"/>
</dbReference>
<dbReference type="CDD" id="cd06171">
    <property type="entry name" value="Sigma70_r4"/>
    <property type="match status" value="1"/>
</dbReference>
<keyword evidence="5" id="KW-0804">Transcription</keyword>
<reference evidence="11" key="2">
    <citation type="journal article" date="2019" name="MicrobiologyOpen">
        <title>High-quality draft genome sequence of Gaiella occulta isolated from a 150 meter deep mineral water borehole and comparison with the genome sequences of other deep-branching lineages of the phylum Actinobacteria.</title>
        <authorList>
            <person name="Severino R."/>
            <person name="Froufe H.J.C."/>
            <person name="Barroso C."/>
            <person name="Albuquerque L."/>
            <person name="Lobo-da-Cunha A."/>
            <person name="da Costa M.S."/>
            <person name="Egas C."/>
        </authorList>
    </citation>
    <scope>NUCLEOTIDE SEQUENCE [LARGE SCALE GENOMIC DNA]</scope>
    <source>
        <strain evidence="11">F2-233</strain>
    </source>
</reference>
<protein>
    <submittedName>
        <fullName evidence="10">Sigma70-ECF: RNA polymerase sigma factor, sigma-70 family</fullName>
    </submittedName>
</protein>
<keyword evidence="4" id="KW-0238">DNA-binding</keyword>
<dbReference type="Proteomes" id="UP000254134">
    <property type="component" value="Unassembled WGS sequence"/>
</dbReference>
<dbReference type="InterPro" id="IPR014284">
    <property type="entry name" value="RNA_pol_sigma-70_dom"/>
</dbReference>
<feature type="domain" description="RNA polymerase sigma-70 region 1.2" evidence="6">
    <location>
        <begin position="64"/>
        <end position="97"/>
    </location>
</feature>
<evidence type="ECO:0000256" key="3">
    <source>
        <dbReference type="ARBA" id="ARBA00023082"/>
    </source>
</evidence>
<dbReference type="GO" id="GO:0016987">
    <property type="term" value="F:sigma factor activity"/>
    <property type="evidence" value="ECO:0007669"/>
    <property type="project" value="UniProtKB-KW"/>
</dbReference>
<dbReference type="Pfam" id="PF04539">
    <property type="entry name" value="Sigma70_r3"/>
    <property type="match status" value="1"/>
</dbReference>
<dbReference type="InterPro" id="IPR007624">
    <property type="entry name" value="RNA_pol_sigma70_r3"/>
</dbReference>
<comment type="caution">
    <text evidence="10">The sequence shown here is derived from an EMBL/GenBank/DDBJ whole genome shotgun (WGS) entry which is preliminary data.</text>
</comment>
<dbReference type="Gene3D" id="1.10.601.10">
    <property type="entry name" value="RNA Polymerase Primary Sigma Factor"/>
    <property type="match status" value="1"/>
</dbReference>
<evidence type="ECO:0000313" key="10">
    <source>
        <dbReference type="EMBL" id="RDI74570.1"/>
    </source>
</evidence>
<dbReference type="InterPro" id="IPR009042">
    <property type="entry name" value="RNA_pol_sigma70_r1_2"/>
</dbReference>
<evidence type="ECO:0000313" key="11">
    <source>
        <dbReference type="Proteomes" id="UP000254134"/>
    </source>
</evidence>
<name>A0A7M2YXW4_9ACTN</name>
<accession>A0A7M2YXW4</accession>
<feature type="domain" description="RNA polymerase sigma-70 region 2" evidence="8">
    <location>
        <begin position="102"/>
        <end position="170"/>
    </location>
</feature>
<organism evidence="10 11">
    <name type="scientific">Gaiella occulta</name>
    <dbReference type="NCBI Taxonomy" id="1002870"/>
    <lineage>
        <taxon>Bacteria</taxon>
        <taxon>Bacillati</taxon>
        <taxon>Actinomycetota</taxon>
        <taxon>Thermoleophilia</taxon>
        <taxon>Gaiellales</taxon>
        <taxon>Gaiellaceae</taxon>
        <taxon>Gaiella</taxon>
    </lineage>
</organism>
<keyword evidence="11" id="KW-1185">Reference proteome</keyword>
<dbReference type="OrthoDB" id="9809557at2"/>
<dbReference type="PANTHER" id="PTHR30603">
    <property type="entry name" value="RNA POLYMERASE SIGMA FACTOR RPO"/>
    <property type="match status" value="1"/>
</dbReference>
<dbReference type="InterPro" id="IPR007630">
    <property type="entry name" value="RNA_pol_sigma70_r4"/>
</dbReference>
<sequence>MEASELEALALELDLDEVAVDDVRAALADRAITVGETEDAEEPDAAAAAEEAAWTADAAPVLTDSLQLFLQDVGRHKLLTAAEEVTLAKRVERGDKAAKERMINANLRLVVSIAKKYRGHGVPFLDLIQDGVIGLNRAVEKFDWRKGYKFSTYATWWIRQACQRAISNQGATIRVPVHVQERQQKLARARQRLEVKLEREPTIEELAKETGLKESHVEEALSTADASVSLNQSVGSDGDGELGDLFADRSAVDPADEADETLQRLEVRRAVEALQEPDRRVLELRFGFAGEQWTLEAIGKELGLTRERVRQIESRALTRLQHQLKDVVHAGGDDVHLAA</sequence>
<dbReference type="GO" id="GO:0006352">
    <property type="term" value="P:DNA-templated transcription initiation"/>
    <property type="evidence" value="ECO:0007669"/>
    <property type="project" value="InterPro"/>
</dbReference>